<gene>
    <name evidence="2" type="ORF">Ddye_028710</name>
</gene>
<dbReference type="Proteomes" id="UP001280121">
    <property type="component" value="Unassembled WGS sequence"/>
</dbReference>
<feature type="region of interest" description="Disordered" evidence="1">
    <location>
        <begin position="72"/>
        <end position="101"/>
    </location>
</feature>
<evidence type="ECO:0000313" key="2">
    <source>
        <dbReference type="EMBL" id="KAK2633918.1"/>
    </source>
</evidence>
<organism evidence="2 3">
    <name type="scientific">Dipteronia dyeriana</name>
    <dbReference type="NCBI Taxonomy" id="168575"/>
    <lineage>
        <taxon>Eukaryota</taxon>
        <taxon>Viridiplantae</taxon>
        <taxon>Streptophyta</taxon>
        <taxon>Embryophyta</taxon>
        <taxon>Tracheophyta</taxon>
        <taxon>Spermatophyta</taxon>
        <taxon>Magnoliopsida</taxon>
        <taxon>eudicotyledons</taxon>
        <taxon>Gunneridae</taxon>
        <taxon>Pentapetalae</taxon>
        <taxon>rosids</taxon>
        <taxon>malvids</taxon>
        <taxon>Sapindales</taxon>
        <taxon>Sapindaceae</taxon>
        <taxon>Hippocastanoideae</taxon>
        <taxon>Acereae</taxon>
        <taxon>Dipteronia</taxon>
    </lineage>
</organism>
<reference evidence="2" key="1">
    <citation type="journal article" date="2023" name="Plant J.">
        <title>Genome sequences and population genomics provide insights into the demographic history, inbreeding, and mutation load of two 'living fossil' tree species of Dipteronia.</title>
        <authorList>
            <person name="Feng Y."/>
            <person name="Comes H.P."/>
            <person name="Chen J."/>
            <person name="Zhu S."/>
            <person name="Lu R."/>
            <person name="Zhang X."/>
            <person name="Li P."/>
            <person name="Qiu J."/>
            <person name="Olsen K.M."/>
            <person name="Qiu Y."/>
        </authorList>
    </citation>
    <scope>NUCLEOTIDE SEQUENCE</scope>
    <source>
        <strain evidence="2">KIB01</strain>
    </source>
</reference>
<evidence type="ECO:0000256" key="1">
    <source>
        <dbReference type="SAM" id="MobiDB-lite"/>
    </source>
</evidence>
<sequence length="101" mass="11274">MIQHGKPKEIIPSLAESFSAHTTLPDYLLQSTTLEEFGIGDCHILERCYRVEIAENRAKDCGIPKIRIYESPDDLESSSPSVVSLHDDVENQTEIADVNDS</sequence>
<dbReference type="EMBL" id="JANJYI010000009">
    <property type="protein sequence ID" value="KAK2633918.1"/>
    <property type="molecule type" value="Genomic_DNA"/>
</dbReference>
<accession>A0AAD9WL34</accession>
<proteinExistence type="predicted"/>
<keyword evidence="3" id="KW-1185">Reference proteome</keyword>
<dbReference type="AlphaFoldDB" id="A0AAD9WL34"/>
<name>A0AAD9WL34_9ROSI</name>
<protein>
    <submittedName>
        <fullName evidence="2">Uncharacterized protein</fullName>
    </submittedName>
</protein>
<comment type="caution">
    <text evidence="2">The sequence shown here is derived from an EMBL/GenBank/DDBJ whole genome shotgun (WGS) entry which is preliminary data.</text>
</comment>
<evidence type="ECO:0000313" key="3">
    <source>
        <dbReference type="Proteomes" id="UP001280121"/>
    </source>
</evidence>